<reference evidence="1 2" key="1">
    <citation type="submission" date="2014-04" db="EMBL/GenBank/DDBJ databases">
        <authorList>
            <consortium name="DOE Joint Genome Institute"/>
            <person name="Kuo A."/>
            <person name="Ruytinx J."/>
            <person name="Rineau F."/>
            <person name="Colpaert J."/>
            <person name="Kohler A."/>
            <person name="Nagy L.G."/>
            <person name="Floudas D."/>
            <person name="Copeland A."/>
            <person name="Barry K.W."/>
            <person name="Cichocki N."/>
            <person name="Veneault-Fourrey C."/>
            <person name="LaButti K."/>
            <person name="Lindquist E.A."/>
            <person name="Lipzen A."/>
            <person name="Lundell T."/>
            <person name="Morin E."/>
            <person name="Murat C."/>
            <person name="Sun H."/>
            <person name="Tunlid A."/>
            <person name="Henrissat B."/>
            <person name="Grigoriev I.V."/>
            <person name="Hibbett D.S."/>
            <person name="Martin F."/>
            <person name="Nordberg H.P."/>
            <person name="Cantor M.N."/>
            <person name="Hua S.X."/>
        </authorList>
    </citation>
    <scope>NUCLEOTIDE SEQUENCE [LARGE SCALE GENOMIC DNA]</scope>
    <source>
        <strain evidence="1 2">UH-Slu-Lm8-n1</strain>
    </source>
</reference>
<dbReference type="Proteomes" id="UP000054485">
    <property type="component" value="Unassembled WGS sequence"/>
</dbReference>
<accession>A0A0D0BNC0</accession>
<protein>
    <submittedName>
        <fullName evidence="1">Uncharacterized protein</fullName>
    </submittedName>
</protein>
<evidence type="ECO:0000313" key="1">
    <source>
        <dbReference type="EMBL" id="KIK47312.1"/>
    </source>
</evidence>
<evidence type="ECO:0000313" key="2">
    <source>
        <dbReference type="Proteomes" id="UP000054485"/>
    </source>
</evidence>
<dbReference type="HOGENOM" id="CLU_2962416_0_0_1"/>
<sequence length="59" mass="6737">MPRIRDTSTRIIFVANVGPWPGLTGVTAYSGRPQSPERHDRCVVLTWTKPTVQTTERIW</sequence>
<dbReference type="AlphaFoldDB" id="A0A0D0BNC0"/>
<name>A0A0D0BNC0_9AGAM</name>
<reference evidence="2" key="2">
    <citation type="submission" date="2015-01" db="EMBL/GenBank/DDBJ databases">
        <title>Evolutionary Origins and Diversification of the Mycorrhizal Mutualists.</title>
        <authorList>
            <consortium name="DOE Joint Genome Institute"/>
            <consortium name="Mycorrhizal Genomics Consortium"/>
            <person name="Kohler A."/>
            <person name="Kuo A."/>
            <person name="Nagy L.G."/>
            <person name="Floudas D."/>
            <person name="Copeland A."/>
            <person name="Barry K.W."/>
            <person name="Cichocki N."/>
            <person name="Veneault-Fourrey C."/>
            <person name="LaButti K."/>
            <person name="Lindquist E.A."/>
            <person name="Lipzen A."/>
            <person name="Lundell T."/>
            <person name="Morin E."/>
            <person name="Murat C."/>
            <person name="Riley R."/>
            <person name="Ohm R."/>
            <person name="Sun H."/>
            <person name="Tunlid A."/>
            <person name="Henrissat B."/>
            <person name="Grigoriev I.V."/>
            <person name="Hibbett D.S."/>
            <person name="Martin F."/>
        </authorList>
    </citation>
    <scope>NUCLEOTIDE SEQUENCE [LARGE SCALE GENOMIC DNA]</scope>
    <source>
        <strain evidence="2">UH-Slu-Lm8-n1</strain>
    </source>
</reference>
<dbReference type="InParanoid" id="A0A0D0BNC0"/>
<proteinExistence type="predicted"/>
<organism evidence="1 2">
    <name type="scientific">Suillus luteus UH-Slu-Lm8-n1</name>
    <dbReference type="NCBI Taxonomy" id="930992"/>
    <lineage>
        <taxon>Eukaryota</taxon>
        <taxon>Fungi</taxon>
        <taxon>Dikarya</taxon>
        <taxon>Basidiomycota</taxon>
        <taxon>Agaricomycotina</taxon>
        <taxon>Agaricomycetes</taxon>
        <taxon>Agaricomycetidae</taxon>
        <taxon>Boletales</taxon>
        <taxon>Suillineae</taxon>
        <taxon>Suillaceae</taxon>
        <taxon>Suillus</taxon>
    </lineage>
</organism>
<dbReference type="EMBL" id="KN835148">
    <property type="protein sequence ID" value="KIK47312.1"/>
    <property type="molecule type" value="Genomic_DNA"/>
</dbReference>
<keyword evidence="2" id="KW-1185">Reference proteome</keyword>
<gene>
    <name evidence="1" type="ORF">CY34DRAFT_799471</name>
</gene>